<accession>A0ACB8BBE2</accession>
<evidence type="ECO:0000313" key="2">
    <source>
        <dbReference type="Proteomes" id="UP000790709"/>
    </source>
</evidence>
<comment type="caution">
    <text evidence="1">The sequence shown here is derived from an EMBL/GenBank/DDBJ whole genome shotgun (WGS) entry which is preliminary data.</text>
</comment>
<organism evidence="1 2">
    <name type="scientific">Leucogyrophana mollusca</name>
    <dbReference type="NCBI Taxonomy" id="85980"/>
    <lineage>
        <taxon>Eukaryota</taxon>
        <taxon>Fungi</taxon>
        <taxon>Dikarya</taxon>
        <taxon>Basidiomycota</taxon>
        <taxon>Agaricomycotina</taxon>
        <taxon>Agaricomycetes</taxon>
        <taxon>Agaricomycetidae</taxon>
        <taxon>Boletales</taxon>
        <taxon>Boletales incertae sedis</taxon>
        <taxon>Leucogyrophana</taxon>
    </lineage>
</organism>
<gene>
    <name evidence="1" type="ORF">BV22DRAFT_607995</name>
</gene>
<sequence length="80" mass="8772">MFMTGLYLAARYCGSAALFTTIALDLRLTWTRNVHNHIYCQPMANHCVQCSNASHSSRAGICTAQPFEEASGFSVGMLLL</sequence>
<dbReference type="EMBL" id="MU266462">
    <property type="protein sequence ID" value="KAH7923130.1"/>
    <property type="molecule type" value="Genomic_DNA"/>
</dbReference>
<evidence type="ECO:0000313" key="1">
    <source>
        <dbReference type="EMBL" id="KAH7923130.1"/>
    </source>
</evidence>
<protein>
    <submittedName>
        <fullName evidence="1">Uncharacterized protein</fullName>
    </submittedName>
</protein>
<reference evidence="1" key="1">
    <citation type="journal article" date="2021" name="New Phytol.">
        <title>Evolutionary innovations through gain and loss of genes in the ectomycorrhizal Boletales.</title>
        <authorList>
            <person name="Wu G."/>
            <person name="Miyauchi S."/>
            <person name="Morin E."/>
            <person name="Kuo A."/>
            <person name="Drula E."/>
            <person name="Varga T."/>
            <person name="Kohler A."/>
            <person name="Feng B."/>
            <person name="Cao Y."/>
            <person name="Lipzen A."/>
            <person name="Daum C."/>
            <person name="Hundley H."/>
            <person name="Pangilinan J."/>
            <person name="Johnson J."/>
            <person name="Barry K."/>
            <person name="LaButti K."/>
            <person name="Ng V."/>
            <person name="Ahrendt S."/>
            <person name="Min B."/>
            <person name="Choi I.G."/>
            <person name="Park H."/>
            <person name="Plett J.M."/>
            <person name="Magnuson J."/>
            <person name="Spatafora J.W."/>
            <person name="Nagy L.G."/>
            <person name="Henrissat B."/>
            <person name="Grigoriev I.V."/>
            <person name="Yang Z.L."/>
            <person name="Xu J."/>
            <person name="Martin F.M."/>
        </authorList>
    </citation>
    <scope>NUCLEOTIDE SEQUENCE</scope>
    <source>
        <strain evidence="1">KUC20120723A-06</strain>
    </source>
</reference>
<keyword evidence="2" id="KW-1185">Reference proteome</keyword>
<proteinExistence type="predicted"/>
<dbReference type="Proteomes" id="UP000790709">
    <property type="component" value="Unassembled WGS sequence"/>
</dbReference>
<name>A0ACB8BBE2_9AGAM</name>